<dbReference type="NCBIfam" id="TIGR04057">
    <property type="entry name" value="SusC_RagA_signa"/>
    <property type="match status" value="1"/>
</dbReference>
<dbReference type="RefSeq" id="WP_235165014.1">
    <property type="nucleotide sequence ID" value="NZ_CP098805.1"/>
</dbReference>
<dbReference type="Gene3D" id="2.60.40.1120">
    <property type="entry name" value="Carboxypeptidase-like, regulatory domain"/>
    <property type="match status" value="1"/>
</dbReference>
<gene>
    <name evidence="13" type="ORF">NFI80_02540</name>
</gene>
<dbReference type="InterPro" id="IPR008969">
    <property type="entry name" value="CarboxyPept-like_regulatory"/>
</dbReference>
<evidence type="ECO:0000256" key="1">
    <source>
        <dbReference type="ARBA" id="ARBA00004571"/>
    </source>
</evidence>
<sequence>MKATWRMVMQWAPAWLVAILLLTLQTNAAFAQQISLTEALRRIAATYQVTFNYDTDLLAGKSVEAFDPDSIRNLDKVVTKLLKPYQINFRRSGKTYILYSEKAKSQAVTSEMKEERFLSKGSENKAEWLLRGTVLSENGEPVPGATIKLENTSYGAAAALNGTFELVVPALEGRLSVSSVGFETQQIGFSKEINIVIRLAEDTNLLSEMIVTGYSAEIRRDFTGAVSTVNAHDLTIVPSANVEQQLQGRVAGLTVITNGQPGTSSQVRIRGFGSFGGNQPLYIVDGVPTQSISFINPGDIESTSILKDAASASIYGARAAAGVIVIATKKGQRKAQRMQLSYNGLFGVTMPGKGLSVLSPQEQADWTWQARKNDIFQTGGTIGPNGFAGIANGQYGAGEKPVLPDFLLVGNRTGLSGSAVDLNLERSKYNTNPALGEYYLVVPANHNGTDWFKAISRNAALMRHTLGLSGGNAFSRYYMGMSYQKQDGTIINNNFDRYTFRVNTEYDLKKRLRFGENLQLAYLSATGQQGSMGGFLGNNMNNNPSVSADENDILAAYRMAPIIPVYDAFGGYAGTAAPGFSNPRNPVASRQAAANNFNHTIFAFGNAYLEYDITSFLTFKSSIGGTYFNNYNGTLTRATYENSENIANTSYTEGSGFGLAWTFTNTLQFKKTWKRHEISALAGMEALNTGAGRNINGSGINPFSIDPEYVTLSTTIPGSTRQIGSGRSMGNNFYSLFGQARYIFNDRYILAAVVRRDGSSQFGPENRFGVFPAFSAAWLMSSERFMQSARWVSDLKFRVGYGRMGNSNFLSSTNQYSLFVSNAANGYDLGASNNSISAGYYNSQIGNPKAKWETSITYNAGLDGSFFNNKLETAIDVWRKETTDLLYQLPIPGVVGTRASAPFVNVAGMRNQGIDLLVTNRGRLARELRYEISASGSFLANKITRIAPLVPYFTGGGTRLGTPVVRNEPGHALSSFYGYRVSGLFQNAEEVANAAPQPGAAPGRFRFADVNGDGRINDNDRTYLGNPIPKFTGSIALTLRFKGFDLNANLYASLGSQIFNNQRWFSDFYPSFTGAAISTRVRESWLPARTATNVPIFESAANFSTNTQANSYYIENGSYARMQYVSLGYTIPGQLTKKAHLDKVRLVFLTSNLFTITSYSGLDPAVGGNSDAVFGIDVGNYPVSKGYSIGLSVDF</sequence>
<proteinExistence type="inferred from homology"/>
<keyword evidence="3 8" id="KW-1134">Transmembrane beta strand</keyword>
<dbReference type="Pfam" id="PF07715">
    <property type="entry name" value="Plug"/>
    <property type="match status" value="1"/>
</dbReference>
<feature type="chain" id="PRO_5045778961" evidence="10">
    <location>
        <begin position="32"/>
        <end position="1195"/>
    </location>
</feature>
<evidence type="ECO:0000256" key="8">
    <source>
        <dbReference type="PROSITE-ProRule" id="PRU01360"/>
    </source>
</evidence>
<dbReference type="InterPro" id="IPR036942">
    <property type="entry name" value="Beta-barrel_TonB_sf"/>
</dbReference>
<dbReference type="InterPro" id="IPR023996">
    <property type="entry name" value="TonB-dep_OMP_SusC/RagA"/>
</dbReference>
<feature type="domain" description="TonB-dependent receptor-like beta-barrel" evidence="11">
    <location>
        <begin position="570"/>
        <end position="1053"/>
    </location>
</feature>
<evidence type="ECO:0000256" key="4">
    <source>
        <dbReference type="ARBA" id="ARBA00022692"/>
    </source>
</evidence>
<evidence type="ECO:0000313" key="13">
    <source>
        <dbReference type="EMBL" id="USJ31622.1"/>
    </source>
</evidence>
<keyword evidence="5 9" id="KW-0798">TonB box</keyword>
<keyword evidence="7 8" id="KW-0998">Cell outer membrane</keyword>
<evidence type="ECO:0000256" key="2">
    <source>
        <dbReference type="ARBA" id="ARBA00022448"/>
    </source>
</evidence>
<feature type="domain" description="TonB-dependent receptor plug" evidence="12">
    <location>
        <begin position="220"/>
        <end position="323"/>
    </location>
</feature>
<dbReference type="Pfam" id="PF00593">
    <property type="entry name" value="TonB_dep_Rec_b-barrel"/>
    <property type="match status" value="1"/>
</dbReference>
<name>A0ABY4XNR1_9BACT</name>
<keyword evidence="14" id="KW-1185">Reference proteome</keyword>
<dbReference type="Gene3D" id="2.170.130.10">
    <property type="entry name" value="TonB-dependent receptor, plug domain"/>
    <property type="match status" value="1"/>
</dbReference>
<dbReference type="InterPro" id="IPR000531">
    <property type="entry name" value="Beta-barrel_TonB"/>
</dbReference>
<evidence type="ECO:0000259" key="11">
    <source>
        <dbReference type="Pfam" id="PF00593"/>
    </source>
</evidence>
<keyword evidence="13" id="KW-0675">Receptor</keyword>
<evidence type="ECO:0000256" key="9">
    <source>
        <dbReference type="RuleBase" id="RU003357"/>
    </source>
</evidence>
<evidence type="ECO:0000259" key="12">
    <source>
        <dbReference type="Pfam" id="PF07715"/>
    </source>
</evidence>
<dbReference type="InterPro" id="IPR012910">
    <property type="entry name" value="Plug_dom"/>
</dbReference>
<dbReference type="InterPro" id="IPR023997">
    <property type="entry name" value="TonB-dep_OMP_SusC/RagA_CS"/>
</dbReference>
<dbReference type="Gene3D" id="2.40.170.20">
    <property type="entry name" value="TonB-dependent receptor, beta-barrel domain"/>
    <property type="match status" value="1"/>
</dbReference>
<keyword evidence="4 8" id="KW-0812">Transmembrane</keyword>
<comment type="similarity">
    <text evidence="8 9">Belongs to the TonB-dependent receptor family.</text>
</comment>
<comment type="subcellular location">
    <subcellularLocation>
        <location evidence="1 8">Cell outer membrane</location>
        <topology evidence="1 8">Multi-pass membrane protein</topology>
    </subcellularLocation>
</comment>
<organism evidence="13 14">
    <name type="scientific">Dyadobacter chenhuakuii</name>
    <dbReference type="NCBI Taxonomy" id="2909339"/>
    <lineage>
        <taxon>Bacteria</taxon>
        <taxon>Pseudomonadati</taxon>
        <taxon>Bacteroidota</taxon>
        <taxon>Cytophagia</taxon>
        <taxon>Cytophagales</taxon>
        <taxon>Spirosomataceae</taxon>
        <taxon>Dyadobacter</taxon>
    </lineage>
</organism>
<feature type="signal peptide" evidence="10">
    <location>
        <begin position="1"/>
        <end position="31"/>
    </location>
</feature>
<dbReference type="SUPFAM" id="SSF49464">
    <property type="entry name" value="Carboxypeptidase regulatory domain-like"/>
    <property type="match status" value="1"/>
</dbReference>
<reference evidence="13" key="1">
    <citation type="submission" date="2022-06" db="EMBL/GenBank/DDBJ databases">
        <title>Novel species in genus Dyadobacter.</title>
        <authorList>
            <person name="Ma C."/>
        </authorList>
    </citation>
    <scope>NUCLEOTIDE SEQUENCE</scope>
    <source>
        <strain evidence="13">CY22</strain>
    </source>
</reference>
<keyword evidence="10" id="KW-0732">Signal</keyword>
<evidence type="ECO:0000256" key="10">
    <source>
        <dbReference type="SAM" id="SignalP"/>
    </source>
</evidence>
<evidence type="ECO:0000256" key="3">
    <source>
        <dbReference type="ARBA" id="ARBA00022452"/>
    </source>
</evidence>
<dbReference type="SUPFAM" id="SSF56935">
    <property type="entry name" value="Porins"/>
    <property type="match status" value="1"/>
</dbReference>
<dbReference type="Pfam" id="PF13715">
    <property type="entry name" value="CarbopepD_reg_2"/>
    <property type="match status" value="1"/>
</dbReference>
<dbReference type="InterPro" id="IPR037066">
    <property type="entry name" value="Plug_dom_sf"/>
</dbReference>
<dbReference type="Proteomes" id="UP001055420">
    <property type="component" value="Chromosome"/>
</dbReference>
<evidence type="ECO:0000313" key="14">
    <source>
        <dbReference type="Proteomes" id="UP001055420"/>
    </source>
</evidence>
<dbReference type="NCBIfam" id="TIGR04056">
    <property type="entry name" value="OMP_RagA_SusC"/>
    <property type="match status" value="1"/>
</dbReference>
<accession>A0ABY4XNR1</accession>
<evidence type="ECO:0000256" key="7">
    <source>
        <dbReference type="ARBA" id="ARBA00023237"/>
    </source>
</evidence>
<evidence type="ECO:0000256" key="5">
    <source>
        <dbReference type="ARBA" id="ARBA00023077"/>
    </source>
</evidence>
<evidence type="ECO:0000256" key="6">
    <source>
        <dbReference type="ARBA" id="ARBA00023136"/>
    </source>
</evidence>
<dbReference type="EMBL" id="CP098805">
    <property type="protein sequence ID" value="USJ31622.1"/>
    <property type="molecule type" value="Genomic_DNA"/>
</dbReference>
<keyword evidence="6 8" id="KW-0472">Membrane</keyword>
<keyword evidence="2 8" id="KW-0813">Transport</keyword>
<protein>
    <submittedName>
        <fullName evidence="13">TonB-dependent receptor</fullName>
    </submittedName>
</protein>
<dbReference type="PROSITE" id="PS52016">
    <property type="entry name" value="TONB_DEPENDENT_REC_3"/>
    <property type="match status" value="1"/>
</dbReference>
<dbReference type="InterPro" id="IPR039426">
    <property type="entry name" value="TonB-dep_rcpt-like"/>
</dbReference>